<keyword evidence="1" id="KW-0472">Membrane</keyword>
<reference evidence="2 3" key="1">
    <citation type="submission" date="2024-07" db="EMBL/GenBank/DDBJ databases">
        <title>Section-level genome sequencing and comparative genomics of Aspergillus sections Usti and Cavernicolus.</title>
        <authorList>
            <consortium name="Lawrence Berkeley National Laboratory"/>
            <person name="Nybo J.L."/>
            <person name="Vesth T.C."/>
            <person name="Theobald S."/>
            <person name="Frisvad J.C."/>
            <person name="Larsen T.O."/>
            <person name="Kjaerboelling I."/>
            <person name="Rothschild-Mancinelli K."/>
            <person name="Lyhne E.K."/>
            <person name="Kogle M.E."/>
            <person name="Barry K."/>
            <person name="Clum A."/>
            <person name="Na H."/>
            <person name="Ledsgaard L."/>
            <person name="Lin J."/>
            <person name="Lipzen A."/>
            <person name="Kuo A."/>
            <person name="Riley R."/>
            <person name="Mondo S."/>
            <person name="LaButti K."/>
            <person name="Haridas S."/>
            <person name="Pangalinan J."/>
            <person name="Salamov A.A."/>
            <person name="Simmons B.A."/>
            <person name="Magnuson J.K."/>
            <person name="Chen J."/>
            <person name="Drula E."/>
            <person name="Henrissat B."/>
            <person name="Wiebenga A."/>
            <person name="Lubbers R.J."/>
            <person name="Gomes A.C."/>
            <person name="Makela M.R."/>
            <person name="Stajich J."/>
            <person name="Grigoriev I.V."/>
            <person name="Mortensen U.H."/>
            <person name="De vries R.P."/>
            <person name="Baker S.E."/>
            <person name="Andersen M.R."/>
        </authorList>
    </citation>
    <scope>NUCLEOTIDE SEQUENCE [LARGE SCALE GENOMIC DNA]</scope>
    <source>
        <strain evidence="2 3">CBS 600.67</strain>
    </source>
</reference>
<dbReference type="Proteomes" id="UP001610335">
    <property type="component" value="Unassembled WGS sequence"/>
</dbReference>
<organism evidence="2 3">
    <name type="scientific">Aspergillus cavernicola</name>
    <dbReference type="NCBI Taxonomy" id="176166"/>
    <lineage>
        <taxon>Eukaryota</taxon>
        <taxon>Fungi</taxon>
        <taxon>Dikarya</taxon>
        <taxon>Ascomycota</taxon>
        <taxon>Pezizomycotina</taxon>
        <taxon>Eurotiomycetes</taxon>
        <taxon>Eurotiomycetidae</taxon>
        <taxon>Eurotiales</taxon>
        <taxon>Aspergillaceae</taxon>
        <taxon>Aspergillus</taxon>
        <taxon>Aspergillus subgen. Nidulantes</taxon>
    </lineage>
</organism>
<keyword evidence="3" id="KW-1185">Reference proteome</keyword>
<gene>
    <name evidence="2" type="ORF">BDW59DRAFT_45505</name>
</gene>
<comment type="caution">
    <text evidence="2">The sequence shown here is derived from an EMBL/GenBank/DDBJ whole genome shotgun (WGS) entry which is preliminary data.</text>
</comment>
<evidence type="ECO:0000313" key="2">
    <source>
        <dbReference type="EMBL" id="KAL2834260.1"/>
    </source>
</evidence>
<keyword evidence="1" id="KW-0812">Transmembrane</keyword>
<protein>
    <submittedName>
        <fullName evidence="2">Uncharacterized protein</fullName>
    </submittedName>
</protein>
<accession>A0ABR4J2Q7</accession>
<proteinExistence type="predicted"/>
<feature type="transmembrane region" description="Helical" evidence="1">
    <location>
        <begin position="38"/>
        <end position="56"/>
    </location>
</feature>
<evidence type="ECO:0000256" key="1">
    <source>
        <dbReference type="SAM" id="Phobius"/>
    </source>
</evidence>
<name>A0ABR4J2Q7_9EURO</name>
<keyword evidence="1" id="KW-1133">Transmembrane helix</keyword>
<dbReference type="EMBL" id="JBFXLS010000002">
    <property type="protein sequence ID" value="KAL2834260.1"/>
    <property type="molecule type" value="Genomic_DNA"/>
</dbReference>
<evidence type="ECO:0000313" key="3">
    <source>
        <dbReference type="Proteomes" id="UP001610335"/>
    </source>
</evidence>
<sequence>MTLENGAKIEVHGPHGLFSSIDSAEDAASSQVHRQGRLLLRLSVYLACGVAVFLIYCSVKSERHDSLPDTVD</sequence>